<dbReference type="NCBIfam" id="TIGR02937">
    <property type="entry name" value="sigma70-ECF"/>
    <property type="match status" value="1"/>
</dbReference>
<sequence>MSRICNRKIKTIKKLNKTYNLNSPIEFKILYKKFWKKLYIICYNQTNHKEVSEEIVQDIFISLWKRRKELVITSSIEHYLVKSAKLKVIDHYRKLYTKKHKNISQCDLCEHPEFDEKCLEHNEALFEFLEQEIQLIVNKLPCQCQKVYRLSREQQLNTSEIAKVLNISTKTVKNHLTRALKFIRVNMS</sequence>
<keyword evidence="8" id="KW-1185">Reference proteome</keyword>
<evidence type="ECO:0000256" key="3">
    <source>
        <dbReference type="ARBA" id="ARBA00023082"/>
    </source>
</evidence>
<evidence type="ECO:0000256" key="2">
    <source>
        <dbReference type="ARBA" id="ARBA00023015"/>
    </source>
</evidence>
<dbReference type="NCBIfam" id="TIGR02985">
    <property type="entry name" value="Sig70_bacteroi1"/>
    <property type="match status" value="1"/>
</dbReference>
<gene>
    <name evidence="7" type="ORF">Q4Q40_18085</name>
</gene>
<dbReference type="EMBL" id="JAUOEL010000007">
    <property type="protein sequence ID" value="MDO5976113.1"/>
    <property type="molecule type" value="Genomic_DNA"/>
</dbReference>
<dbReference type="InterPro" id="IPR014284">
    <property type="entry name" value="RNA_pol_sigma-70_dom"/>
</dbReference>
<dbReference type="InterPro" id="IPR036388">
    <property type="entry name" value="WH-like_DNA-bd_sf"/>
</dbReference>
<keyword evidence="2" id="KW-0805">Transcription regulation</keyword>
<feature type="domain" description="RNA polymerase sigma-70 region 2" evidence="5">
    <location>
        <begin position="30"/>
        <end position="94"/>
    </location>
</feature>
<organism evidence="7 8">
    <name type="scientific">Flavivirga jejuensis</name>
    <dbReference type="NCBI Taxonomy" id="870487"/>
    <lineage>
        <taxon>Bacteria</taxon>
        <taxon>Pseudomonadati</taxon>
        <taxon>Bacteroidota</taxon>
        <taxon>Flavobacteriia</taxon>
        <taxon>Flavobacteriales</taxon>
        <taxon>Flavobacteriaceae</taxon>
        <taxon>Flavivirga</taxon>
    </lineage>
</organism>
<dbReference type="PANTHER" id="PTHR43133">
    <property type="entry name" value="RNA POLYMERASE ECF-TYPE SIGMA FACTO"/>
    <property type="match status" value="1"/>
</dbReference>
<evidence type="ECO:0000256" key="4">
    <source>
        <dbReference type="ARBA" id="ARBA00023163"/>
    </source>
</evidence>
<dbReference type="Gene3D" id="1.10.10.10">
    <property type="entry name" value="Winged helix-like DNA-binding domain superfamily/Winged helix DNA-binding domain"/>
    <property type="match status" value="1"/>
</dbReference>
<dbReference type="Pfam" id="PF04542">
    <property type="entry name" value="Sigma70_r2"/>
    <property type="match status" value="1"/>
</dbReference>
<dbReference type="InterPro" id="IPR007627">
    <property type="entry name" value="RNA_pol_sigma70_r2"/>
</dbReference>
<comment type="caution">
    <text evidence="7">The sequence shown here is derived from an EMBL/GenBank/DDBJ whole genome shotgun (WGS) entry which is preliminary data.</text>
</comment>
<dbReference type="Gene3D" id="1.10.1740.10">
    <property type="match status" value="1"/>
</dbReference>
<dbReference type="Pfam" id="PF08281">
    <property type="entry name" value="Sigma70_r4_2"/>
    <property type="match status" value="1"/>
</dbReference>
<feature type="domain" description="RNA polymerase sigma factor 70 region 4 type 2" evidence="6">
    <location>
        <begin position="131"/>
        <end position="182"/>
    </location>
</feature>
<dbReference type="InterPro" id="IPR013249">
    <property type="entry name" value="RNA_pol_sigma70_r4_t2"/>
</dbReference>
<keyword evidence="3" id="KW-0731">Sigma factor</keyword>
<dbReference type="InterPro" id="IPR039425">
    <property type="entry name" value="RNA_pol_sigma-70-like"/>
</dbReference>
<reference evidence="7" key="1">
    <citation type="submission" date="2023-07" db="EMBL/GenBank/DDBJ databases">
        <title>Two novel species in the genus Flavivirga.</title>
        <authorList>
            <person name="Kwon K."/>
        </authorList>
    </citation>
    <scope>NUCLEOTIDE SEQUENCE</scope>
    <source>
        <strain evidence="7">KACC 14158</strain>
    </source>
</reference>
<dbReference type="SUPFAM" id="SSF88946">
    <property type="entry name" value="Sigma2 domain of RNA polymerase sigma factors"/>
    <property type="match status" value="1"/>
</dbReference>
<dbReference type="RefSeq" id="WP_303303375.1">
    <property type="nucleotide sequence ID" value="NZ_BAABDA010000004.1"/>
</dbReference>
<dbReference type="Proteomes" id="UP001176806">
    <property type="component" value="Unassembled WGS sequence"/>
</dbReference>
<proteinExistence type="inferred from homology"/>
<evidence type="ECO:0000259" key="5">
    <source>
        <dbReference type="Pfam" id="PF04542"/>
    </source>
</evidence>
<name>A0ABT8WSG7_9FLAO</name>
<evidence type="ECO:0000259" key="6">
    <source>
        <dbReference type="Pfam" id="PF08281"/>
    </source>
</evidence>
<dbReference type="InterPro" id="IPR013324">
    <property type="entry name" value="RNA_pol_sigma_r3/r4-like"/>
</dbReference>
<evidence type="ECO:0000313" key="7">
    <source>
        <dbReference type="EMBL" id="MDO5976113.1"/>
    </source>
</evidence>
<protein>
    <submittedName>
        <fullName evidence="7">RNA polymerase sigma-70 factor</fullName>
    </submittedName>
</protein>
<accession>A0ABT8WSG7</accession>
<dbReference type="PANTHER" id="PTHR43133:SF46">
    <property type="entry name" value="RNA POLYMERASE SIGMA-70 FACTOR ECF SUBFAMILY"/>
    <property type="match status" value="1"/>
</dbReference>
<dbReference type="InterPro" id="IPR013325">
    <property type="entry name" value="RNA_pol_sigma_r2"/>
</dbReference>
<comment type="similarity">
    <text evidence="1">Belongs to the sigma-70 factor family. ECF subfamily.</text>
</comment>
<keyword evidence="4" id="KW-0804">Transcription</keyword>
<evidence type="ECO:0000256" key="1">
    <source>
        <dbReference type="ARBA" id="ARBA00010641"/>
    </source>
</evidence>
<evidence type="ECO:0000313" key="8">
    <source>
        <dbReference type="Proteomes" id="UP001176806"/>
    </source>
</evidence>
<dbReference type="SUPFAM" id="SSF88659">
    <property type="entry name" value="Sigma3 and sigma4 domains of RNA polymerase sigma factors"/>
    <property type="match status" value="1"/>
</dbReference>
<dbReference type="InterPro" id="IPR014327">
    <property type="entry name" value="RNA_pol_sigma70_bacteroid"/>
</dbReference>